<geneLocation type="mitochondrion" evidence="11"/>
<evidence type="ECO:0000256" key="7">
    <source>
        <dbReference type="ARBA" id="ARBA00023136"/>
    </source>
</evidence>
<protein>
    <recommendedName>
        <fullName evidence="3 8">Cytochrome c oxidase subunit 3</fullName>
    </recommendedName>
</protein>
<dbReference type="Gene3D" id="1.20.120.80">
    <property type="entry name" value="Cytochrome c oxidase, subunit III, four-helix bundle"/>
    <property type="match status" value="1"/>
</dbReference>
<dbReference type="AlphaFoldDB" id="A0A343ESS7"/>
<evidence type="ECO:0000256" key="4">
    <source>
        <dbReference type="ARBA" id="ARBA00022692"/>
    </source>
</evidence>
<evidence type="ECO:0000313" key="11">
    <source>
        <dbReference type="EMBL" id="ASL24613.1"/>
    </source>
</evidence>
<dbReference type="RefSeq" id="YP_009415148.1">
    <property type="nucleotide sequence ID" value="NC_035635.1"/>
</dbReference>
<feature type="transmembrane region" description="Helical" evidence="9">
    <location>
        <begin position="120"/>
        <end position="138"/>
    </location>
</feature>
<evidence type="ECO:0000256" key="5">
    <source>
        <dbReference type="ARBA" id="ARBA00022967"/>
    </source>
</evidence>
<dbReference type="GO" id="GO:0006123">
    <property type="term" value="P:mitochondrial electron transport, cytochrome c to oxygen"/>
    <property type="evidence" value="ECO:0007669"/>
    <property type="project" value="TreeGrafter"/>
</dbReference>
<dbReference type="EMBL" id="KY486754">
    <property type="protein sequence ID" value="ASL24613.1"/>
    <property type="molecule type" value="Genomic_DNA"/>
</dbReference>
<keyword evidence="6 9" id="KW-1133">Transmembrane helix</keyword>
<dbReference type="CDD" id="cd00386">
    <property type="entry name" value="Heme_Cu_Oxidase_III_like"/>
    <property type="match status" value="1"/>
</dbReference>
<dbReference type="PANTHER" id="PTHR11403">
    <property type="entry name" value="CYTOCHROME C OXIDASE SUBUNIT III"/>
    <property type="match status" value="1"/>
</dbReference>
<comment type="subcellular location">
    <subcellularLocation>
        <location evidence="1">Membrane</location>
        <topology evidence="1">Multi-pass membrane protein</topology>
    </subcellularLocation>
</comment>
<dbReference type="InterPro" id="IPR000298">
    <property type="entry name" value="Cyt_c_oxidase-like_su3"/>
</dbReference>
<dbReference type="GO" id="GO:0016020">
    <property type="term" value="C:membrane"/>
    <property type="evidence" value="ECO:0007669"/>
    <property type="project" value="UniProtKB-SubCell"/>
</dbReference>
<evidence type="ECO:0000256" key="1">
    <source>
        <dbReference type="ARBA" id="ARBA00004141"/>
    </source>
</evidence>
<dbReference type="GeneID" id="33901308"/>
<dbReference type="PROSITE" id="PS50253">
    <property type="entry name" value="COX3"/>
    <property type="match status" value="1"/>
</dbReference>
<comment type="function">
    <text evidence="8">Component of the cytochrome c oxidase, the last enzyme in the mitochondrial electron transport chain which drives oxidative phosphorylation. The respiratory chain contains 3 multisubunit complexes succinate dehydrogenase (complex II, CII), ubiquinol-cytochrome c oxidoreductase (cytochrome b-c1 complex, complex III, CIII) and cytochrome c oxidase (complex IV, CIV), that cooperate to transfer electrons derived from NADH and succinate to molecular oxygen, creating an electrochemical gradient over the inner membrane that drives transmembrane transport and the ATP synthase. Cytochrome c oxidase is the component of the respiratory chain that catalyzes the reduction of oxygen to water. Electrons originating from reduced cytochrome c in the intermembrane space (IMS) are transferred via the dinuclear copper A center (CU(A)) of subunit 2 and heme A of subunit 1 to the active site in subunit 1, a binuclear center (BNC) formed by heme A3 and copper B (CU(B)). The BNC reduces molecular oxygen to 2 water molecules using 4 electrons from cytochrome c in the IMS and 4 protons from the mitochondrial matrix.</text>
</comment>
<feature type="transmembrane region" description="Helical" evidence="9">
    <location>
        <begin position="20"/>
        <end position="41"/>
    </location>
</feature>
<dbReference type="GO" id="GO:0005739">
    <property type="term" value="C:mitochondrion"/>
    <property type="evidence" value="ECO:0007669"/>
    <property type="project" value="TreeGrafter"/>
</dbReference>
<dbReference type="SUPFAM" id="SSF81452">
    <property type="entry name" value="Cytochrome c oxidase subunit III-like"/>
    <property type="match status" value="1"/>
</dbReference>
<feature type="domain" description="Heme-copper oxidase subunit III family profile" evidence="10">
    <location>
        <begin position="1"/>
        <end position="214"/>
    </location>
</feature>
<feature type="transmembrane region" description="Helical" evidence="9">
    <location>
        <begin position="53"/>
        <end position="71"/>
    </location>
</feature>
<name>A0A343ESS7_9CEST</name>
<accession>A0A343ESS7</accession>
<dbReference type="PANTHER" id="PTHR11403:SF7">
    <property type="entry name" value="CYTOCHROME C OXIDASE SUBUNIT 3"/>
    <property type="match status" value="1"/>
</dbReference>
<dbReference type="InterPro" id="IPR013833">
    <property type="entry name" value="Cyt_c_oxidase_su3_a-hlx"/>
</dbReference>
<dbReference type="InterPro" id="IPR035973">
    <property type="entry name" value="Cyt_c_oxidase_su3-like_sf"/>
</dbReference>
<evidence type="ECO:0000259" key="10">
    <source>
        <dbReference type="PROSITE" id="PS50253"/>
    </source>
</evidence>
<feature type="transmembrane region" description="Helical" evidence="9">
    <location>
        <begin position="91"/>
        <end position="113"/>
    </location>
</feature>
<feature type="transmembrane region" description="Helical" evidence="9">
    <location>
        <begin position="194"/>
        <end position="213"/>
    </location>
</feature>
<keyword evidence="8 11" id="KW-0496">Mitochondrion</keyword>
<dbReference type="Pfam" id="PF00510">
    <property type="entry name" value="COX3"/>
    <property type="match status" value="1"/>
</dbReference>
<feature type="transmembrane region" description="Helical" evidence="9">
    <location>
        <begin position="158"/>
        <end position="182"/>
    </location>
</feature>
<dbReference type="GO" id="GO:0004129">
    <property type="term" value="F:cytochrome-c oxidase activity"/>
    <property type="evidence" value="ECO:0007669"/>
    <property type="project" value="InterPro"/>
</dbReference>
<evidence type="ECO:0000256" key="3">
    <source>
        <dbReference type="ARBA" id="ARBA00015944"/>
    </source>
</evidence>
<evidence type="ECO:0000256" key="9">
    <source>
        <dbReference type="SAM" id="Phobius"/>
    </source>
</evidence>
<sequence>MSVVSVLWAVTTPMLIVGLFFWVGGLVVLFVVFAGLALMLLVSDAFVNQCHYCWAFTLFILSEVFLFFSFLHGSSWFYSGDWVSVSDAIELPLVGCFLLLGSSISITAFHHVMSWHRSQILLCATAVLEAVFLLLQFVEFSGAPPSSFFNGFYSSCLATVGLHFSHVLVGVFLMVLALILGVHRVGSYFCTVLTWYWHFVDYIWLLVYALIYVC</sequence>
<organism evidence="11">
    <name type="scientific">Atractolytocestus huronensis</name>
    <dbReference type="NCBI Taxonomy" id="507542"/>
    <lineage>
        <taxon>Eukaryota</taxon>
        <taxon>Metazoa</taxon>
        <taxon>Spiralia</taxon>
        <taxon>Lophotrochozoa</taxon>
        <taxon>Platyhelminthes</taxon>
        <taxon>Cestoda</taxon>
        <taxon>Eucestoda</taxon>
        <taxon>Caryophyllidea</taxon>
        <taxon>Lytocestidae</taxon>
        <taxon>Atractolytocestus</taxon>
    </lineage>
</organism>
<keyword evidence="7 9" id="KW-0472">Membrane</keyword>
<keyword evidence="5" id="KW-1278">Translocase</keyword>
<evidence type="ECO:0000256" key="2">
    <source>
        <dbReference type="ARBA" id="ARBA00010581"/>
    </source>
</evidence>
<comment type="similarity">
    <text evidence="2 8">Belongs to the cytochrome c oxidase subunit 3 family.</text>
</comment>
<reference evidence="11" key="1">
    <citation type="journal article" date="2017" name="Parasit. Vectors">
        <title>The complete mitochondrial DNA of three monozoic tapeworms in the Caryophyllidea: a mitogenomic perspective on the phylogeny of eucestodes.</title>
        <authorList>
            <person name="Li W.X."/>
            <person name="Zhang D."/>
            <person name="Boyce K."/>
            <person name="Xi B.W."/>
            <person name="Zou H."/>
            <person name="Wu S.G."/>
            <person name="Li M."/>
            <person name="Wang G.T."/>
        </authorList>
    </citation>
    <scope>NUCLEOTIDE SEQUENCE</scope>
</reference>
<proteinExistence type="inferred from homology"/>
<keyword evidence="4 8" id="KW-0812">Transmembrane</keyword>
<gene>
    <name evidence="11" type="primary">cox3</name>
</gene>
<evidence type="ECO:0000256" key="8">
    <source>
        <dbReference type="RuleBase" id="RU003375"/>
    </source>
</evidence>
<dbReference type="InterPro" id="IPR024791">
    <property type="entry name" value="Cyt_c/ubiquinol_Oxase_su3"/>
</dbReference>
<evidence type="ECO:0000256" key="6">
    <source>
        <dbReference type="ARBA" id="ARBA00022989"/>
    </source>
</evidence>